<accession>N8Y643</accession>
<evidence type="ECO:0000313" key="2">
    <source>
        <dbReference type="Proteomes" id="UP000013148"/>
    </source>
</evidence>
<comment type="caution">
    <text evidence="1">The sequence shown here is derived from an EMBL/GenBank/DDBJ whole genome shotgun (WGS) entry which is preliminary data.</text>
</comment>
<evidence type="ECO:0000313" key="1">
    <source>
        <dbReference type="EMBL" id="ENV16804.1"/>
    </source>
</evidence>
<dbReference type="Proteomes" id="UP000013148">
    <property type="component" value="Unassembled WGS sequence"/>
</dbReference>
<organism evidence="1 2">
    <name type="scientific">Acinetobacter guillouiae NIPH 991</name>
    <dbReference type="NCBI Taxonomy" id="1217656"/>
    <lineage>
        <taxon>Bacteria</taxon>
        <taxon>Pseudomonadati</taxon>
        <taxon>Pseudomonadota</taxon>
        <taxon>Gammaproteobacteria</taxon>
        <taxon>Moraxellales</taxon>
        <taxon>Moraxellaceae</taxon>
        <taxon>Acinetobacter</taxon>
    </lineage>
</organism>
<dbReference type="HOGENOM" id="CLU_2505237_0_0_6"/>
<proteinExistence type="predicted"/>
<name>N8Y643_ACIGI</name>
<dbReference type="RefSeq" id="WP_004820600.1">
    <property type="nucleotide sequence ID" value="NZ_KB849456.1"/>
</dbReference>
<dbReference type="PATRIC" id="fig|1217656.3.peg.2500"/>
<sequence length="85" mass="10407">MDFYEFQQVQKKLNRNEWKLVDQNDGLFKYCLNEYQILSILFPSKNNHYDSKGNIFKYDDKNNWALELYFNAYGVDYCMGYYNKP</sequence>
<protein>
    <submittedName>
        <fullName evidence="1">Uncharacterized protein</fullName>
    </submittedName>
</protein>
<dbReference type="AlphaFoldDB" id="N8Y643"/>
<reference evidence="1 2" key="1">
    <citation type="submission" date="2013-02" db="EMBL/GenBank/DDBJ databases">
        <title>The Genome Sequence of Acinetobacter guillouiae NIPH 991.</title>
        <authorList>
            <consortium name="The Broad Institute Genome Sequencing Platform"/>
            <consortium name="The Broad Institute Genome Sequencing Center for Infectious Disease"/>
            <person name="Cerqueira G."/>
            <person name="Feldgarden M."/>
            <person name="Courvalin P."/>
            <person name="Perichon B."/>
            <person name="Grillot-Courvalin C."/>
            <person name="Clermont D."/>
            <person name="Rocha E."/>
            <person name="Yoon E.-J."/>
            <person name="Nemec A."/>
            <person name="Walker B."/>
            <person name="Young S.K."/>
            <person name="Zeng Q."/>
            <person name="Gargeya S."/>
            <person name="Fitzgerald M."/>
            <person name="Haas B."/>
            <person name="Abouelleil A."/>
            <person name="Alvarado L."/>
            <person name="Arachchi H.M."/>
            <person name="Berlin A.M."/>
            <person name="Chapman S.B."/>
            <person name="Dewar J."/>
            <person name="Goldberg J."/>
            <person name="Griggs A."/>
            <person name="Gujja S."/>
            <person name="Hansen M."/>
            <person name="Howarth C."/>
            <person name="Imamovic A."/>
            <person name="Larimer J."/>
            <person name="McCowan C."/>
            <person name="Murphy C."/>
            <person name="Neiman D."/>
            <person name="Pearson M."/>
            <person name="Priest M."/>
            <person name="Roberts A."/>
            <person name="Saif S."/>
            <person name="Shea T."/>
            <person name="Sisk P."/>
            <person name="Sykes S."/>
            <person name="Wortman J."/>
            <person name="Nusbaum C."/>
            <person name="Birren B."/>
        </authorList>
    </citation>
    <scope>NUCLEOTIDE SEQUENCE [LARGE SCALE GENOMIC DNA]</scope>
    <source>
        <strain evidence="1 2">NIPH 991</strain>
    </source>
</reference>
<gene>
    <name evidence="1" type="ORF">F964_02552</name>
</gene>
<dbReference type="EMBL" id="APPJ01000011">
    <property type="protein sequence ID" value="ENV16804.1"/>
    <property type="molecule type" value="Genomic_DNA"/>
</dbReference>
<keyword evidence="2" id="KW-1185">Reference proteome</keyword>